<dbReference type="AlphaFoldDB" id="A0A8S4RZQ4"/>
<evidence type="ECO:0000313" key="1">
    <source>
        <dbReference type="EMBL" id="CAH2244500.1"/>
    </source>
</evidence>
<dbReference type="EMBL" id="CAKXAJ010025830">
    <property type="protein sequence ID" value="CAH2244500.1"/>
    <property type="molecule type" value="Genomic_DNA"/>
</dbReference>
<comment type="caution">
    <text evidence="1">The sequence shown here is derived from an EMBL/GenBank/DDBJ whole genome shotgun (WGS) entry which is preliminary data.</text>
</comment>
<accession>A0A8S4RZQ4</accession>
<evidence type="ECO:0000313" key="2">
    <source>
        <dbReference type="Proteomes" id="UP000838756"/>
    </source>
</evidence>
<reference evidence="1" key="1">
    <citation type="submission" date="2022-03" db="EMBL/GenBank/DDBJ databases">
        <authorList>
            <person name="Lindestad O."/>
        </authorList>
    </citation>
    <scope>NUCLEOTIDE SEQUENCE</scope>
</reference>
<gene>
    <name evidence="1" type="primary">jg17975</name>
    <name evidence="1" type="ORF">PAEG_LOCUS20441</name>
</gene>
<dbReference type="Proteomes" id="UP000838756">
    <property type="component" value="Unassembled WGS sequence"/>
</dbReference>
<sequence>MITRTSSRRKVACFRYSKGYISESVLKNCLIYVPPRLQSVVKIYPASKRITRTSFSIKNILQAHLLIQNVWKLE</sequence>
<keyword evidence="2" id="KW-1185">Reference proteome</keyword>
<protein>
    <submittedName>
        <fullName evidence="1">Jg17975 protein</fullName>
    </submittedName>
</protein>
<organism evidence="1 2">
    <name type="scientific">Pararge aegeria aegeria</name>
    <dbReference type="NCBI Taxonomy" id="348720"/>
    <lineage>
        <taxon>Eukaryota</taxon>
        <taxon>Metazoa</taxon>
        <taxon>Ecdysozoa</taxon>
        <taxon>Arthropoda</taxon>
        <taxon>Hexapoda</taxon>
        <taxon>Insecta</taxon>
        <taxon>Pterygota</taxon>
        <taxon>Neoptera</taxon>
        <taxon>Endopterygota</taxon>
        <taxon>Lepidoptera</taxon>
        <taxon>Glossata</taxon>
        <taxon>Ditrysia</taxon>
        <taxon>Papilionoidea</taxon>
        <taxon>Nymphalidae</taxon>
        <taxon>Satyrinae</taxon>
        <taxon>Satyrini</taxon>
        <taxon>Parargina</taxon>
        <taxon>Pararge</taxon>
    </lineage>
</organism>
<name>A0A8S4RZQ4_9NEOP</name>
<proteinExistence type="predicted"/>